<evidence type="ECO:0000256" key="1">
    <source>
        <dbReference type="ARBA" id="ARBA00005278"/>
    </source>
</evidence>
<feature type="transmembrane region" description="Helical" evidence="3">
    <location>
        <begin position="350"/>
        <end position="368"/>
    </location>
</feature>
<keyword evidence="3" id="KW-0812">Transmembrane</keyword>
<comment type="similarity">
    <text evidence="1">Belongs to the GerABKA family.</text>
</comment>
<keyword evidence="2 3" id="KW-0472">Membrane</keyword>
<evidence type="ECO:0000256" key="3">
    <source>
        <dbReference type="SAM" id="Phobius"/>
    </source>
</evidence>
<reference evidence="4" key="1">
    <citation type="journal article" date="2016" name="Genome Announc.">
        <title>Draft genomes of two strains of Paenibacillus glucanolyticus with capability to degrade lignocellulose.</title>
        <authorList>
            <person name="Mathews S.L."/>
            <person name="Pawlak J."/>
            <person name="Grunden A.M."/>
        </authorList>
    </citation>
    <scope>NUCLEOTIDE SEQUENCE [LARGE SCALE GENOMIC DNA]</scope>
    <source>
        <strain evidence="4">SLM1</strain>
    </source>
</reference>
<protein>
    <submittedName>
        <fullName evidence="4">Spore gernimation protein GerA</fullName>
    </submittedName>
</protein>
<evidence type="ECO:0000256" key="2">
    <source>
        <dbReference type="ARBA" id="ARBA00023136"/>
    </source>
</evidence>
<gene>
    <name evidence="4" type="ORF">AWU65_23485</name>
</gene>
<feature type="transmembrane region" description="Helical" evidence="3">
    <location>
        <begin position="278"/>
        <end position="300"/>
    </location>
</feature>
<dbReference type="PANTHER" id="PTHR22550:SF5">
    <property type="entry name" value="LEUCINE ZIPPER PROTEIN 4"/>
    <property type="match status" value="1"/>
</dbReference>
<comment type="caution">
    <text evidence="4">The sequence shown here is derived from an EMBL/GenBank/DDBJ whole genome shotgun (WGS) entry which is preliminary data.</text>
</comment>
<dbReference type="Proteomes" id="UP000076796">
    <property type="component" value="Unassembled WGS sequence"/>
</dbReference>
<name>A0A163M2D5_9BACL</name>
<dbReference type="PANTHER" id="PTHR22550">
    <property type="entry name" value="SPORE GERMINATION PROTEIN"/>
    <property type="match status" value="1"/>
</dbReference>
<dbReference type="GO" id="GO:0016020">
    <property type="term" value="C:membrane"/>
    <property type="evidence" value="ECO:0007669"/>
    <property type="project" value="InterPro"/>
</dbReference>
<evidence type="ECO:0000313" key="5">
    <source>
        <dbReference type="Proteomes" id="UP000076796"/>
    </source>
</evidence>
<dbReference type="EMBL" id="LWMH01000001">
    <property type="protein sequence ID" value="KZS48684.1"/>
    <property type="molecule type" value="Genomic_DNA"/>
</dbReference>
<evidence type="ECO:0000313" key="4">
    <source>
        <dbReference type="EMBL" id="KZS48684.1"/>
    </source>
</evidence>
<proteinExistence type="inferred from homology"/>
<organism evidence="4 5">
    <name type="scientific">Paenibacillus glucanolyticus</name>
    <dbReference type="NCBI Taxonomy" id="59843"/>
    <lineage>
        <taxon>Bacteria</taxon>
        <taxon>Bacillati</taxon>
        <taxon>Bacillota</taxon>
        <taxon>Bacilli</taxon>
        <taxon>Bacillales</taxon>
        <taxon>Paenibacillaceae</taxon>
        <taxon>Paenibacillus</taxon>
    </lineage>
</organism>
<feature type="transmembrane region" description="Helical" evidence="3">
    <location>
        <begin position="374"/>
        <end position="393"/>
    </location>
</feature>
<accession>A0A163M2D5</accession>
<keyword evidence="5" id="KW-1185">Reference proteome</keyword>
<sequence>MIVRSCLGDSDDIEIRHLHIFNEFQGVIIYYTTLVDTLSIYRDIHKPLMYKPRHLEDKSIHLDNLMDTLMNETLYISETARVSDGADILDAITEGSTVLLIDGIPGGLVLDTRQIEKRGIEQPQTEHSIRGPKDGFIEVLDSNISLLRARIKVGDFRIKIVRIGKRTKTRVALCYIESIANPKLLKEAEKRLSKIDIDGILDSGYIEQFIEDHPYSPFPQVQNTERPDKATASILEGRVIIMVDGSPFSLIIPAVFNQFYQVTDDYSERFIMGSLVRFIRLLAIVFSLIFPALYVSIISFNPEMIPTDFAVAVAGGRAGVPFPAVVEVLLIEVSMEVLREATLRLPQQIGGALSIVGVLVVGEAAVGAGFASPITVVVIALTTIGSFATPAYNAAISIRMLRFPLLIAGGMFGLYGLMIGLIIIMNHLLFLDSFGVPYMNPVTPVSKQGLKDSLIRGPLWSFKKRPSHLHTLDDDRLGYEGVPKAEPVLQSNKQGE</sequence>
<dbReference type="KEGG" id="pglu:A3958_22755"/>
<dbReference type="InterPro" id="IPR004995">
    <property type="entry name" value="Spore_Ger"/>
</dbReference>
<dbReference type="STRING" id="59843.A3958_22755"/>
<dbReference type="OrthoDB" id="1726708at2"/>
<keyword evidence="3" id="KW-1133">Transmembrane helix</keyword>
<feature type="transmembrane region" description="Helical" evidence="3">
    <location>
        <begin position="405"/>
        <end position="430"/>
    </location>
</feature>
<dbReference type="Pfam" id="PF03323">
    <property type="entry name" value="GerA"/>
    <property type="match status" value="1"/>
</dbReference>
<dbReference type="AlphaFoldDB" id="A0A163M2D5"/>
<dbReference type="GO" id="GO:0009847">
    <property type="term" value="P:spore germination"/>
    <property type="evidence" value="ECO:0007669"/>
    <property type="project" value="InterPro"/>
</dbReference>
<dbReference type="InterPro" id="IPR050768">
    <property type="entry name" value="UPF0353/GerABKA_families"/>
</dbReference>
<dbReference type="PIRSF" id="PIRSF005690">
    <property type="entry name" value="GerBA"/>
    <property type="match status" value="1"/>
</dbReference>